<dbReference type="InterPro" id="IPR051081">
    <property type="entry name" value="HTH_MetalResp_TranReg"/>
</dbReference>
<dbReference type="CDD" id="cd00090">
    <property type="entry name" value="HTH_ARSR"/>
    <property type="match status" value="1"/>
</dbReference>
<proteinExistence type="predicted"/>
<dbReference type="GO" id="GO:0003700">
    <property type="term" value="F:DNA-binding transcription factor activity"/>
    <property type="evidence" value="ECO:0007669"/>
    <property type="project" value="InterPro"/>
</dbReference>
<dbReference type="NCBIfam" id="NF033788">
    <property type="entry name" value="HTH_metalloreg"/>
    <property type="match status" value="1"/>
</dbReference>
<evidence type="ECO:0000313" key="6">
    <source>
        <dbReference type="Proteomes" id="UP000663791"/>
    </source>
</evidence>
<dbReference type="Pfam" id="PF01022">
    <property type="entry name" value="HTH_5"/>
    <property type="match status" value="1"/>
</dbReference>
<evidence type="ECO:0000256" key="1">
    <source>
        <dbReference type="ARBA" id="ARBA00023015"/>
    </source>
</evidence>
<reference evidence="5" key="1">
    <citation type="submission" date="2021-01" db="EMBL/GenBank/DDBJ databases">
        <title>Novel species in genus Nocardioides.</title>
        <authorList>
            <person name="Zhang G."/>
        </authorList>
    </citation>
    <scope>NUCLEOTIDE SEQUENCE</scope>
    <source>
        <strain evidence="5">Zg-536</strain>
    </source>
</reference>
<dbReference type="PROSITE" id="PS50987">
    <property type="entry name" value="HTH_ARSR_2"/>
    <property type="match status" value="1"/>
</dbReference>
<sequence length="154" mass="16947">MAGAPRCRDRIEGCRCIEIRRYIERCQYVWHTGPVTTSELPLVDAVDGVDAAACCSTVVGGVLDVDQAQQLAKTFKALGDPTRVRLLSLIAAQPEREACICDLTDPVGLSQPTVSHHMKQLVDAGLVVREQRGRWAFYRLVDGTLESLSRALRP</sequence>
<dbReference type="InterPro" id="IPR036388">
    <property type="entry name" value="WH-like_DNA-bd_sf"/>
</dbReference>
<comment type="caution">
    <text evidence="5">The sequence shown here is derived from an EMBL/GenBank/DDBJ whole genome shotgun (WGS) entry which is preliminary data.</text>
</comment>
<dbReference type="InterPro" id="IPR001845">
    <property type="entry name" value="HTH_ArsR_DNA-bd_dom"/>
</dbReference>
<evidence type="ECO:0000256" key="3">
    <source>
        <dbReference type="ARBA" id="ARBA00023163"/>
    </source>
</evidence>
<dbReference type="EMBL" id="JAERTX010000015">
    <property type="protein sequence ID" value="MBM9461265.1"/>
    <property type="molecule type" value="Genomic_DNA"/>
</dbReference>
<evidence type="ECO:0000259" key="4">
    <source>
        <dbReference type="PROSITE" id="PS50987"/>
    </source>
</evidence>
<keyword evidence="2" id="KW-0238">DNA-binding</keyword>
<gene>
    <name evidence="5" type="ORF">JK386_15290</name>
</gene>
<dbReference type="InterPro" id="IPR011991">
    <property type="entry name" value="ArsR-like_HTH"/>
</dbReference>
<evidence type="ECO:0000256" key="2">
    <source>
        <dbReference type="ARBA" id="ARBA00023125"/>
    </source>
</evidence>
<dbReference type="SMART" id="SM00418">
    <property type="entry name" value="HTH_ARSR"/>
    <property type="match status" value="1"/>
</dbReference>
<dbReference type="PROSITE" id="PS00846">
    <property type="entry name" value="HTH_ARSR_1"/>
    <property type="match status" value="1"/>
</dbReference>
<protein>
    <submittedName>
        <fullName evidence="5">Helix-turn-helix transcriptional regulator</fullName>
    </submittedName>
</protein>
<dbReference type="InterPro" id="IPR036390">
    <property type="entry name" value="WH_DNA-bd_sf"/>
</dbReference>
<dbReference type="SUPFAM" id="SSF46785">
    <property type="entry name" value="Winged helix' DNA-binding domain"/>
    <property type="match status" value="1"/>
</dbReference>
<organism evidence="5 6">
    <name type="scientific">Nocardioides faecalis</name>
    <dbReference type="NCBI Taxonomy" id="2803858"/>
    <lineage>
        <taxon>Bacteria</taxon>
        <taxon>Bacillati</taxon>
        <taxon>Actinomycetota</taxon>
        <taxon>Actinomycetes</taxon>
        <taxon>Propionibacteriales</taxon>
        <taxon>Nocardioidaceae</taxon>
        <taxon>Nocardioides</taxon>
    </lineage>
</organism>
<dbReference type="GO" id="GO:0003677">
    <property type="term" value="F:DNA binding"/>
    <property type="evidence" value="ECO:0007669"/>
    <property type="project" value="UniProtKB-KW"/>
</dbReference>
<keyword evidence="1" id="KW-0805">Transcription regulation</keyword>
<dbReference type="PRINTS" id="PR00778">
    <property type="entry name" value="HTHARSR"/>
</dbReference>
<dbReference type="InterPro" id="IPR018334">
    <property type="entry name" value="ArsR_HTH"/>
</dbReference>
<keyword evidence="3" id="KW-0804">Transcription</keyword>
<dbReference type="PANTHER" id="PTHR33154:SF18">
    <property type="entry name" value="ARSENICAL RESISTANCE OPERON REPRESSOR"/>
    <property type="match status" value="1"/>
</dbReference>
<dbReference type="AlphaFoldDB" id="A0A938YBE6"/>
<name>A0A938YBE6_9ACTN</name>
<dbReference type="Gene3D" id="1.10.10.10">
    <property type="entry name" value="Winged helix-like DNA-binding domain superfamily/Winged helix DNA-binding domain"/>
    <property type="match status" value="1"/>
</dbReference>
<accession>A0A938YBE6</accession>
<dbReference type="Proteomes" id="UP000663791">
    <property type="component" value="Unassembled WGS sequence"/>
</dbReference>
<dbReference type="PANTHER" id="PTHR33154">
    <property type="entry name" value="TRANSCRIPTIONAL REGULATOR, ARSR FAMILY"/>
    <property type="match status" value="1"/>
</dbReference>
<evidence type="ECO:0000313" key="5">
    <source>
        <dbReference type="EMBL" id="MBM9461265.1"/>
    </source>
</evidence>
<keyword evidence="6" id="KW-1185">Reference proteome</keyword>
<feature type="domain" description="HTH arsR-type" evidence="4">
    <location>
        <begin position="63"/>
        <end position="154"/>
    </location>
</feature>